<dbReference type="OrthoDB" id="4521223at2759"/>
<keyword evidence="3 5" id="KW-1133">Transmembrane helix</keyword>
<evidence type="ECO:0000313" key="6">
    <source>
        <dbReference type="EMBL" id="QSS59322.1"/>
    </source>
</evidence>
<dbReference type="Proteomes" id="UP000663671">
    <property type="component" value="Chromosome 2"/>
</dbReference>
<feature type="transmembrane region" description="Helical" evidence="5">
    <location>
        <begin position="107"/>
        <end position="124"/>
    </location>
</feature>
<keyword evidence="2 5" id="KW-0812">Transmembrane</keyword>
<accession>A0A8A1M4E5</accession>
<dbReference type="PANTHER" id="PTHR31465:SF8">
    <property type="entry name" value="DOMAIN PROTEIN, PUTATIVE (AFU_ORTHOLOGUE AFUA_6G14140)-RELATED"/>
    <property type="match status" value="1"/>
</dbReference>
<evidence type="ECO:0000256" key="2">
    <source>
        <dbReference type="ARBA" id="ARBA00022692"/>
    </source>
</evidence>
<protein>
    <submittedName>
        <fullName evidence="6">Parasitic phase-specific protein PSP-1</fullName>
    </submittedName>
</protein>
<dbReference type="GO" id="GO:0000324">
    <property type="term" value="C:fungal-type vacuole"/>
    <property type="evidence" value="ECO:0007669"/>
    <property type="project" value="TreeGrafter"/>
</dbReference>
<name>A0A8A1M4E5_AJECA</name>
<organism evidence="6 7">
    <name type="scientific">Ajellomyces capsulatus</name>
    <name type="common">Darling's disease fungus</name>
    <name type="synonym">Histoplasma capsulatum</name>
    <dbReference type="NCBI Taxonomy" id="5037"/>
    <lineage>
        <taxon>Eukaryota</taxon>
        <taxon>Fungi</taxon>
        <taxon>Dikarya</taxon>
        <taxon>Ascomycota</taxon>
        <taxon>Pezizomycotina</taxon>
        <taxon>Eurotiomycetes</taxon>
        <taxon>Eurotiomycetidae</taxon>
        <taxon>Onygenales</taxon>
        <taxon>Ajellomycetaceae</taxon>
        <taxon>Histoplasma</taxon>
    </lineage>
</organism>
<dbReference type="AlphaFoldDB" id="A0A8A1M4E5"/>
<dbReference type="Pfam" id="PF04479">
    <property type="entry name" value="RTA1"/>
    <property type="match status" value="1"/>
</dbReference>
<evidence type="ECO:0000256" key="1">
    <source>
        <dbReference type="ARBA" id="ARBA00004141"/>
    </source>
</evidence>
<evidence type="ECO:0000313" key="7">
    <source>
        <dbReference type="Proteomes" id="UP000663671"/>
    </source>
</evidence>
<sequence>MAGIGLQVGVLSLFGIVALDYYWRVSRYHRTSVSTDGEREAWRDGKFRNFAGAVSIAYLTIYARCVYRNPIMRHEPSFIVMESVISVIEWPNGALERPLSPHIRHRMILIAAGFLSCFPAGILFPRMGKQSCTPKT</sequence>
<evidence type="ECO:0000256" key="3">
    <source>
        <dbReference type="ARBA" id="ARBA00022989"/>
    </source>
</evidence>
<comment type="subcellular location">
    <subcellularLocation>
        <location evidence="1">Membrane</location>
        <topology evidence="1">Multi-pass membrane protein</topology>
    </subcellularLocation>
</comment>
<reference evidence="6" key="1">
    <citation type="submission" date="2021-01" db="EMBL/GenBank/DDBJ databases">
        <title>Chromosome-level genome assembly of a human fungal pathogen reveals clustering of transcriptionally co-regulated genes.</title>
        <authorList>
            <person name="Voorhies M."/>
            <person name="Cohen S."/>
            <person name="Shea T.P."/>
            <person name="Petrus S."/>
            <person name="Munoz J.F."/>
            <person name="Poplawski S."/>
            <person name="Goldman W.E."/>
            <person name="Michael T."/>
            <person name="Cuomo C.A."/>
            <person name="Sil A."/>
            <person name="Beyhan S."/>
        </authorList>
    </citation>
    <scope>NUCLEOTIDE SEQUENCE</scope>
    <source>
        <strain evidence="6">WU24</strain>
    </source>
</reference>
<gene>
    <name evidence="6" type="ORF">I7I51_08757</name>
</gene>
<feature type="transmembrane region" description="Helical" evidence="5">
    <location>
        <begin position="6"/>
        <end position="23"/>
    </location>
</feature>
<dbReference type="EMBL" id="CP069109">
    <property type="protein sequence ID" value="QSS59322.1"/>
    <property type="molecule type" value="Genomic_DNA"/>
</dbReference>
<dbReference type="PANTHER" id="PTHR31465">
    <property type="entry name" value="PROTEIN RTA1-RELATED"/>
    <property type="match status" value="1"/>
</dbReference>
<dbReference type="VEuPathDB" id="FungiDB:I7I51_08757"/>
<dbReference type="InterPro" id="IPR007568">
    <property type="entry name" value="RTA1"/>
</dbReference>
<dbReference type="GO" id="GO:0005886">
    <property type="term" value="C:plasma membrane"/>
    <property type="evidence" value="ECO:0007669"/>
    <property type="project" value="TreeGrafter"/>
</dbReference>
<keyword evidence="4 5" id="KW-0472">Membrane</keyword>
<evidence type="ECO:0000256" key="5">
    <source>
        <dbReference type="SAM" id="Phobius"/>
    </source>
</evidence>
<evidence type="ECO:0000256" key="4">
    <source>
        <dbReference type="ARBA" id="ARBA00023136"/>
    </source>
</evidence>
<proteinExistence type="predicted"/>